<comment type="cofactor">
    <cofactor evidence="2">
        <name>a divalent metal cation</name>
        <dbReference type="ChEBI" id="CHEBI:60240"/>
    </cofactor>
</comment>
<dbReference type="PANTHER" id="PTHR11124">
    <property type="entry name" value="VACUOLAR SORTING PROTEIN VPS29"/>
    <property type="match status" value="1"/>
</dbReference>
<comment type="similarity">
    <text evidence="1 2">Belongs to the metallophosphoesterase superfamily. YfcE family.</text>
</comment>
<evidence type="ECO:0000313" key="5">
    <source>
        <dbReference type="Proteomes" id="UP000095546"/>
    </source>
</evidence>
<dbReference type="AlphaFoldDB" id="A0A173W3J7"/>
<dbReference type="InterPro" id="IPR000979">
    <property type="entry name" value="Phosphodiesterase_MJ0936/Vps29"/>
</dbReference>
<evidence type="ECO:0000313" key="4">
    <source>
        <dbReference type="EMBL" id="CUN34082.1"/>
    </source>
</evidence>
<evidence type="ECO:0000256" key="2">
    <source>
        <dbReference type="RuleBase" id="RU362039"/>
    </source>
</evidence>
<reference evidence="4 5" key="1">
    <citation type="submission" date="2015-09" db="EMBL/GenBank/DDBJ databases">
        <authorList>
            <consortium name="Pathogen Informatics"/>
        </authorList>
    </citation>
    <scope>NUCLEOTIDE SEQUENCE [LARGE SCALE GENOMIC DNA]</scope>
    <source>
        <strain evidence="4 5">2789STDY5608828</strain>
    </source>
</reference>
<keyword evidence="4" id="KW-0378">Hydrolase</keyword>
<accession>A0A173W3J7</accession>
<organism evidence="4 5">
    <name type="scientific">Mitsuokella jalaludinii</name>
    <dbReference type="NCBI Taxonomy" id="187979"/>
    <lineage>
        <taxon>Bacteria</taxon>
        <taxon>Bacillati</taxon>
        <taxon>Bacillota</taxon>
        <taxon>Negativicutes</taxon>
        <taxon>Selenomonadales</taxon>
        <taxon>Selenomonadaceae</taxon>
        <taxon>Mitsuokella</taxon>
    </lineage>
</organism>
<sequence length="163" mass="17541">MKIGIVSDSHGSTRAIDRMLSHPAAEGVALWLHAGDITPDAEYLAMVTEGKAKVRYVAGNSDWPEPGARYDDVVEAAGHRIFLTHGHMYGVRFTTKMLCDAAGESGCDIAVYGHTHVAEISTGHITVLNPGSVARPRDVMQGSFLVMELEQGKAPACHLIRFA</sequence>
<evidence type="ECO:0000259" key="3">
    <source>
        <dbReference type="Pfam" id="PF12850"/>
    </source>
</evidence>
<dbReference type="STRING" id="187979.ERS852385_00021"/>
<proteinExistence type="inferred from homology"/>
<dbReference type="SUPFAM" id="SSF56300">
    <property type="entry name" value="Metallo-dependent phosphatases"/>
    <property type="match status" value="1"/>
</dbReference>
<dbReference type="eggNOG" id="COG0622">
    <property type="taxonomic scope" value="Bacteria"/>
</dbReference>
<protein>
    <recommendedName>
        <fullName evidence="2">Phosphoesterase</fullName>
        <ecNumber evidence="2">3.1.4.-</ecNumber>
    </recommendedName>
</protein>
<keyword evidence="2" id="KW-0479">Metal-binding</keyword>
<dbReference type="InterPro" id="IPR029052">
    <property type="entry name" value="Metallo-depent_PP-like"/>
</dbReference>
<name>A0A173W3J7_9FIRM</name>
<dbReference type="EC" id="3.1.4.-" evidence="2"/>
<dbReference type="RefSeq" id="WP_055159842.1">
    <property type="nucleotide sequence ID" value="NZ_CABIWZ010000001.1"/>
</dbReference>
<dbReference type="EMBL" id="CYYU01000001">
    <property type="protein sequence ID" value="CUN34082.1"/>
    <property type="molecule type" value="Genomic_DNA"/>
</dbReference>
<gene>
    <name evidence="4" type="ORF">ERS852385_00021</name>
</gene>
<keyword evidence="5" id="KW-1185">Reference proteome</keyword>
<dbReference type="Proteomes" id="UP000095546">
    <property type="component" value="Unassembled WGS sequence"/>
</dbReference>
<evidence type="ECO:0000256" key="1">
    <source>
        <dbReference type="ARBA" id="ARBA00008950"/>
    </source>
</evidence>
<dbReference type="Pfam" id="PF12850">
    <property type="entry name" value="Metallophos_2"/>
    <property type="match status" value="1"/>
</dbReference>
<dbReference type="GO" id="GO:0046872">
    <property type="term" value="F:metal ion binding"/>
    <property type="evidence" value="ECO:0007669"/>
    <property type="project" value="UniProtKB-KW"/>
</dbReference>
<dbReference type="GO" id="GO:0016787">
    <property type="term" value="F:hydrolase activity"/>
    <property type="evidence" value="ECO:0007669"/>
    <property type="project" value="UniProtKB-UniRule"/>
</dbReference>
<feature type="domain" description="Calcineurin-like phosphoesterase" evidence="3">
    <location>
        <begin position="1"/>
        <end position="151"/>
    </location>
</feature>
<dbReference type="OrthoDB" id="9800565at2"/>
<dbReference type="InterPro" id="IPR024654">
    <property type="entry name" value="Calcineurin-like_PHP_lpxH"/>
</dbReference>
<dbReference type="NCBIfam" id="TIGR00040">
    <property type="entry name" value="yfcE"/>
    <property type="match status" value="1"/>
</dbReference>
<dbReference type="Gene3D" id="3.60.21.10">
    <property type="match status" value="1"/>
</dbReference>